<keyword evidence="5" id="KW-0472">Membrane</keyword>
<accession>A0A098GKP0</accession>
<dbReference type="EMBL" id="FLLR01000032">
    <property type="protein sequence ID" value="SBO14459.1"/>
    <property type="molecule type" value="Genomic_DNA"/>
</dbReference>
<evidence type="ECO:0000256" key="5">
    <source>
        <dbReference type="ARBA" id="ARBA00023136"/>
    </source>
</evidence>
<dbReference type="PRINTS" id="PR00721">
    <property type="entry name" value="STOMATIN"/>
</dbReference>
<reference evidence="9" key="3">
    <citation type="submission" date="2016-03" db="EMBL/GenBank/DDBJ databases">
        <authorList>
            <person name="Loux V."/>
        </authorList>
    </citation>
    <scope>NUCLEOTIDE SEQUENCE</scope>
    <source>
        <strain evidence="9">C1</strain>
    </source>
</reference>
<dbReference type="Proteomes" id="UP000055047">
    <property type="component" value="Unassembled WGS sequence"/>
</dbReference>
<feature type="domain" description="Band 7" evidence="7">
    <location>
        <begin position="23"/>
        <end position="185"/>
    </location>
</feature>
<evidence type="ECO:0000256" key="3">
    <source>
        <dbReference type="ARBA" id="ARBA00022692"/>
    </source>
</evidence>
<evidence type="ECO:0000256" key="1">
    <source>
        <dbReference type="ARBA" id="ARBA00004167"/>
    </source>
</evidence>
<evidence type="ECO:0000259" key="7">
    <source>
        <dbReference type="SMART" id="SM00244"/>
    </source>
</evidence>
<dbReference type="InterPro" id="IPR010200">
    <property type="entry name" value="HflC"/>
</dbReference>
<evidence type="ECO:0000313" key="9">
    <source>
        <dbReference type="EMBL" id="SBO14459.1"/>
    </source>
</evidence>
<dbReference type="Proteomes" id="UP000078419">
    <property type="component" value="Unassembled WGS sequence"/>
</dbReference>
<dbReference type="Pfam" id="PF01145">
    <property type="entry name" value="Band_7"/>
    <property type="match status" value="1"/>
</dbReference>
<dbReference type="InterPro" id="IPR001972">
    <property type="entry name" value="Stomatin_HflK_fam"/>
</dbReference>
<reference evidence="8 10" key="1">
    <citation type="submission" date="2014-09" db="EMBL/GenBank/DDBJ databases">
        <authorList>
            <person name="Loux Valentin"/>
            <person name="Dugat Thibaut"/>
        </authorList>
    </citation>
    <scope>NUCLEOTIDE SEQUENCE [LARGE SCALE GENOMIC DNA]</scope>
    <source>
        <strain evidence="8 10">BOV-10_179</strain>
    </source>
</reference>
<proteinExistence type="inferred from homology"/>
<comment type="subcellular location">
    <subcellularLocation>
        <location evidence="1">Membrane</location>
        <topology evidence="1">Single-pass membrane protein</topology>
    </subcellularLocation>
</comment>
<dbReference type="SMART" id="SM00244">
    <property type="entry name" value="PHB"/>
    <property type="match status" value="1"/>
</dbReference>
<comment type="function">
    <text evidence="6">HflC and HflK could regulate a protease.</text>
</comment>
<dbReference type="AlphaFoldDB" id="A0A098GKP0"/>
<keyword evidence="4" id="KW-1133">Transmembrane helix</keyword>
<name>A0A098GKP0_ANAPH</name>
<evidence type="ECO:0000256" key="6">
    <source>
        <dbReference type="PIRNR" id="PIRNR005651"/>
    </source>
</evidence>
<gene>
    <name evidence="8" type="primary">hflC</name>
    <name evidence="9" type="ORF">ANAPC1_00814</name>
    <name evidence="8" type="ORF">ANAPHAGO_00880</name>
</gene>
<evidence type="ECO:0000256" key="2">
    <source>
        <dbReference type="ARBA" id="ARBA00007862"/>
    </source>
</evidence>
<evidence type="ECO:0000256" key="4">
    <source>
        <dbReference type="ARBA" id="ARBA00022989"/>
    </source>
</evidence>
<dbReference type="GO" id="GO:0008233">
    <property type="term" value="F:peptidase activity"/>
    <property type="evidence" value="ECO:0007669"/>
    <property type="project" value="UniProtKB-KW"/>
</dbReference>
<dbReference type="PANTHER" id="PTHR42911">
    <property type="entry name" value="MODULATOR OF FTSH PROTEASE HFLC"/>
    <property type="match status" value="1"/>
</dbReference>
<dbReference type="GO" id="GO:0006508">
    <property type="term" value="P:proteolysis"/>
    <property type="evidence" value="ECO:0007669"/>
    <property type="project" value="UniProtKB-KW"/>
</dbReference>
<keyword evidence="9" id="KW-0378">Hydrolase</keyword>
<dbReference type="EMBL" id="CCXQ01000066">
    <property type="protein sequence ID" value="CEH11091.1"/>
    <property type="molecule type" value="Genomic_DNA"/>
</dbReference>
<evidence type="ECO:0000313" key="10">
    <source>
        <dbReference type="Proteomes" id="UP000055047"/>
    </source>
</evidence>
<evidence type="ECO:0000313" key="11">
    <source>
        <dbReference type="Proteomes" id="UP000078419"/>
    </source>
</evidence>
<dbReference type="PIRSF" id="PIRSF005651">
    <property type="entry name" value="HflC"/>
    <property type="match status" value="1"/>
</dbReference>
<organism evidence="8 10">
    <name type="scientific">Anaplasma phagocytophilum</name>
    <name type="common">Ehrlichia phagocytophila</name>
    <dbReference type="NCBI Taxonomy" id="948"/>
    <lineage>
        <taxon>Bacteria</taxon>
        <taxon>Pseudomonadati</taxon>
        <taxon>Pseudomonadota</taxon>
        <taxon>Alphaproteobacteria</taxon>
        <taxon>Rickettsiales</taxon>
        <taxon>Anaplasmataceae</taxon>
        <taxon>Anaplasma</taxon>
        <taxon>phagocytophilum group</taxon>
    </lineage>
</organism>
<dbReference type="RefSeq" id="WP_060757752.1">
    <property type="nucleotide sequence ID" value="NZ_CCXQ01000066.1"/>
</dbReference>
<sequence length="291" mass="32646">MRTGFAKFVLGIGLACVIAIVSGSVFVVDEAHQAIVVQFGRISKSVQNSGLFFKAPIISKVIYFDKRIIEIRSDSCEVIAADQKRFVVDFYAKYRIADPVKFYRTVRGEIGLENRLGSIIESNLRERVGRVALINFLNEARSGVMTQILEGVSSESEKFGIEMVDVRIKRADLPEENSAAIFRRMQTDREKEAREIRAEGEEIAQKIRSDADLQKRVIVASAMNEAQVIRGEGDAEASRIYNDALAVDPDFFNFYHTLKAYRQVFAGKDSTKIVLSPNNDFISLFNKKNGG</sequence>
<comment type="similarity">
    <text evidence="2 6">Belongs to the band 7/mec-2 family. HflC subfamily.</text>
</comment>
<reference evidence="11" key="2">
    <citation type="submission" date="2016-03" db="EMBL/GenBank/DDBJ databases">
        <authorList>
            <person name="Loux Valentin"/>
        </authorList>
    </citation>
    <scope>NUCLEOTIDE SEQUENCE [LARGE SCALE GENOMIC DNA]</scope>
    <source>
        <strain evidence="11">C1</strain>
    </source>
</reference>
<dbReference type="PANTHER" id="PTHR42911:SF1">
    <property type="entry name" value="MODULATOR OF FTSH PROTEASE HFLC"/>
    <property type="match status" value="1"/>
</dbReference>
<dbReference type="SUPFAM" id="SSF117892">
    <property type="entry name" value="Band 7/SPFH domain"/>
    <property type="match status" value="1"/>
</dbReference>
<keyword evidence="9" id="KW-0645">Protease</keyword>
<evidence type="ECO:0000313" key="8">
    <source>
        <dbReference type="EMBL" id="CEH11091.1"/>
    </source>
</evidence>
<dbReference type="InterPro" id="IPR001107">
    <property type="entry name" value="Band_7"/>
</dbReference>
<protein>
    <recommendedName>
        <fullName evidence="6">Protein HflC</fullName>
    </recommendedName>
</protein>
<dbReference type="GO" id="GO:0016020">
    <property type="term" value="C:membrane"/>
    <property type="evidence" value="ECO:0007669"/>
    <property type="project" value="UniProtKB-SubCell"/>
</dbReference>
<dbReference type="Gene3D" id="3.30.479.30">
    <property type="entry name" value="Band 7 domain"/>
    <property type="match status" value="1"/>
</dbReference>
<dbReference type="CDD" id="cd03405">
    <property type="entry name" value="SPFH_HflC"/>
    <property type="match status" value="1"/>
</dbReference>
<dbReference type="InterPro" id="IPR036013">
    <property type="entry name" value="Band_7/SPFH_dom_sf"/>
</dbReference>
<keyword evidence="3" id="KW-0812">Transmembrane</keyword>